<dbReference type="EMBL" id="WUMU01000016">
    <property type="protein sequence ID" value="MXN19118.1"/>
    <property type="molecule type" value="Genomic_DNA"/>
</dbReference>
<name>A0A6L7G6H2_9RHOB</name>
<organism evidence="1 2">
    <name type="scientific">Pseudooceanicola albus</name>
    <dbReference type="NCBI Taxonomy" id="2692189"/>
    <lineage>
        <taxon>Bacteria</taxon>
        <taxon>Pseudomonadati</taxon>
        <taxon>Pseudomonadota</taxon>
        <taxon>Alphaproteobacteria</taxon>
        <taxon>Rhodobacterales</taxon>
        <taxon>Paracoccaceae</taxon>
        <taxon>Pseudooceanicola</taxon>
    </lineage>
</organism>
<proteinExistence type="predicted"/>
<accession>A0A6L7G6H2</accession>
<reference evidence="1 2" key="1">
    <citation type="submission" date="2019-12" db="EMBL/GenBank/DDBJ databases">
        <authorList>
            <person name="Li M."/>
        </authorList>
    </citation>
    <scope>NUCLEOTIDE SEQUENCE [LARGE SCALE GENOMIC DNA]</scope>
    <source>
        <strain evidence="1 2">GBMRC 2024</strain>
    </source>
</reference>
<dbReference type="Proteomes" id="UP000477911">
    <property type="component" value="Unassembled WGS sequence"/>
</dbReference>
<protein>
    <submittedName>
        <fullName evidence="1">Uncharacterized protein</fullName>
    </submittedName>
</protein>
<comment type="caution">
    <text evidence="1">The sequence shown here is derived from an EMBL/GenBank/DDBJ whole genome shotgun (WGS) entry which is preliminary data.</text>
</comment>
<evidence type="ECO:0000313" key="2">
    <source>
        <dbReference type="Proteomes" id="UP000477911"/>
    </source>
</evidence>
<keyword evidence="2" id="KW-1185">Reference proteome</keyword>
<sequence>MEAAAAAQVVGAGASAASLLGQAKAEKQNSEINSYIGRTRALQTDTTARQSLSSELGSMRTAMAANGDQPGVGTFEMMQELRTTRDRERRIQFGNEMQSSWDSARKGRNAMQAGRLGFITKMAKGGQSMFDLYQMMGS</sequence>
<evidence type="ECO:0000313" key="1">
    <source>
        <dbReference type="EMBL" id="MXN19118.1"/>
    </source>
</evidence>
<gene>
    <name evidence="1" type="ORF">GR170_14840</name>
</gene>
<dbReference type="AlphaFoldDB" id="A0A6L7G6H2"/>
<dbReference type="RefSeq" id="WP_160895235.1">
    <property type="nucleotide sequence ID" value="NZ_WUMU01000016.1"/>
</dbReference>